<evidence type="ECO:0000313" key="3">
    <source>
        <dbReference type="EMBL" id="GBM56768.1"/>
    </source>
</evidence>
<dbReference type="EMBL" id="BGPR01001563">
    <property type="protein sequence ID" value="GBM56768.1"/>
    <property type="molecule type" value="Genomic_DNA"/>
</dbReference>
<name>A0A4Y2GW68_ARAVE</name>
<dbReference type="Pfam" id="PF13358">
    <property type="entry name" value="DDE_3"/>
    <property type="match status" value="1"/>
</dbReference>
<keyword evidence="1" id="KW-1133">Transmembrane helix</keyword>
<keyword evidence="1" id="KW-0812">Transmembrane</keyword>
<comment type="caution">
    <text evidence="3">The sequence shown here is derived from an EMBL/GenBank/DDBJ whole genome shotgun (WGS) entry which is preliminary data.</text>
</comment>
<evidence type="ECO:0000259" key="2">
    <source>
        <dbReference type="Pfam" id="PF13358"/>
    </source>
</evidence>
<feature type="transmembrane region" description="Helical" evidence="1">
    <location>
        <begin position="69"/>
        <end position="92"/>
    </location>
</feature>
<evidence type="ECO:0000313" key="4">
    <source>
        <dbReference type="Proteomes" id="UP000499080"/>
    </source>
</evidence>
<dbReference type="GO" id="GO:0003676">
    <property type="term" value="F:nucleic acid binding"/>
    <property type="evidence" value="ECO:0007669"/>
    <property type="project" value="InterPro"/>
</dbReference>
<feature type="domain" description="Tc1-like transposase DDE" evidence="2">
    <location>
        <begin position="65"/>
        <end position="135"/>
    </location>
</feature>
<dbReference type="AlphaFoldDB" id="A0A4Y2GW68"/>
<protein>
    <recommendedName>
        <fullName evidence="2">Tc1-like transposase DDE domain-containing protein</fullName>
    </recommendedName>
</protein>
<dbReference type="Gene3D" id="3.30.420.10">
    <property type="entry name" value="Ribonuclease H-like superfamily/Ribonuclease H"/>
    <property type="match status" value="1"/>
</dbReference>
<dbReference type="OrthoDB" id="2446457at2759"/>
<reference evidence="3 4" key="1">
    <citation type="journal article" date="2019" name="Sci. Rep.">
        <title>Orb-weaving spider Araneus ventricosus genome elucidates the spidroin gene catalogue.</title>
        <authorList>
            <person name="Kono N."/>
            <person name="Nakamura H."/>
            <person name="Ohtoshi R."/>
            <person name="Moran D.A.P."/>
            <person name="Shinohara A."/>
            <person name="Yoshida Y."/>
            <person name="Fujiwara M."/>
            <person name="Mori M."/>
            <person name="Tomita M."/>
            <person name="Arakawa K."/>
        </authorList>
    </citation>
    <scope>NUCLEOTIDE SEQUENCE [LARGE SCALE GENOMIC DNA]</scope>
</reference>
<keyword evidence="1" id="KW-0472">Membrane</keyword>
<gene>
    <name evidence="3" type="ORF">AVEN_127113_1</name>
</gene>
<organism evidence="3 4">
    <name type="scientific">Araneus ventricosus</name>
    <name type="common">Orbweaver spider</name>
    <name type="synonym">Epeira ventricosa</name>
    <dbReference type="NCBI Taxonomy" id="182803"/>
    <lineage>
        <taxon>Eukaryota</taxon>
        <taxon>Metazoa</taxon>
        <taxon>Ecdysozoa</taxon>
        <taxon>Arthropoda</taxon>
        <taxon>Chelicerata</taxon>
        <taxon>Arachnida</taxon>
        <taxon>Araneae</taxon>
        <taxon>Araneomorphae</taxon>
        <taxon>Entelegynae</taxon>
        <taxon>Araneoidea</taxon>
        <taxon>Araneidae</taxon>
        <taxon>Araneus</taxon>
    </lineage>
</organism>
<dbReference type="InterPro" id="IPR036397">
    <property type="entry name" value="RNaseH_sf"/>
</dbReference>
<evidence type="ECO:0000256" key="1">
    <source>
        <dbReference type="SAM" id="Phobius"/>
    </source>
</evidence>
<proteinExistence type="predicted"/>
<dbReference type="InterPro" id="IPR038717">
    <property type="entry name" value="Tc1-like_DDE_dom"/>
</dbReference>
<dbReference type="Proteomes" id="UP000499080">
    <property type="component" value="Unassembled WGS sequence"/>
</dbReference>
<sequence length="180" mass="21136">MWSELLSSNMMISSRLQEQSIAPVVYRARCTSLRMKSYDLEVFLLGCTWHSSNKMKSHEYGSLLSHILFLQWITFFLKTIMVGLVELTLWTIGSKNMRGSFTHLILPRQSPDLNPIENLWDILERALRDETNLSSSTYIKIRFGLQIRLWRLAGNFELYTIMSQCELQIRFTFVFVEKPT</sequence>
<keyword evidence="4" id="KW-1185">Reference proteome</keyword>
<accession>A0A4Y2GW68</accession>